<comment type="caution">
    <text evidence="10">The sequence shown here is derived from an EMBL/GenBank/DDBJ whole genome shotgun (WGS) entry which is preliminary data.</text>
</comment>
<dbReference type="PROSITE" id="PS01306">
    <property type="entry name" value="UPF0054"/>
    <property type="match status" value="1"/>
</dbReference>
<keyword evidence="9" id="KW-0963">Cytoplasm</keyword>
<keyword evidence="8 9" id="KW-0862">Zinc</keyword>
<feature type="binding site" evidence="9">
    <location>
        <position position="129"/>
    </location>
    <ligand>
        <name>Zn(2+)</name>
        <dbReference type="ChEBI" id="CHEBI:29105"/>
        <note>catalytic</note>
    </ligand>
</feature>
<evidence type="ECO:0000256" key="7">
    <source>
        <dbReference type="ARBA" id="ARBA00022801"/>
    </source>
</evidence>
<comment type="function">
    <text evidence="9">Single strand-specific metallo-endoribonuclease involved in late-stage 70S ribosome quality control and in maturation of the 3' terminus of the 16S rRNA.</text>
</comment>
<evidence type="ECO:0000313" key="10">
    <source>
        <dbReference type="EMBL" id="MDO7788226.1"/>
    </source>
</evidence>
<comment type="subcellular location">
    <subcellularLocation>
        <location evidence="9">Cytoplasm</location>
    </subcellularLocation>
</comment>
<reference evidence="10" key="2">
    <citation type="submission" date="2023-03" db="EMBL/GenBank/DDBJ databases">
        <authorList>
            <person name="Zhang Z."/>
        </authorList>
    </citation>
    <scope>NUCLEOTIDE SEQUENCE</scope>
    <source>
        <strain evidence="10">DSA</strain>
    </source>
</reference>
<dbReference type="GO" id="GO:0004521">
    <property type="term" value="F:RNA endonuclease activity"/>
    <property type="evidence" value="ECO:0007669"/>
    <property type="project" value="UniProtKB-UniRule"/>
</dbReference>
<dbReference type="InterPro" id="IPR023091">
    <property type="entry name" value="MetalPrtase_cat_dom_sf_prd"/>
</dbReference>
<organism evidence="10 11">
    <name type="scientific">Desulforamulus aquiferis</name>
    <dbReference type="NCBI Taxonomy" id="1397668"/>
    <lineage>
        <taxon>Bacteria</taxon>
        <taxon>Bacillati</taxon>
        <taxon>Bacillota</taxon>
        <taxon>Clostridia</taxon>
        <taxon>Eubacteriales</taxon>
        <taxon>Peptococcaceae</taxon>
        <taxon>Desulforamulus</taxon>
    </lineage>
</organism>
<dbReference type="EMBL" id="JARPTC010000020">
    <property type="protein sequence ID" value="MDO7788226.1"/>
    <property type="molecule type" value="Genomic_DNA"/>
</dbReference>
<dbReference type="HAMAP" id="MF_00009">
    <property type="entry name" value="Endoribonucl_YbeY"/>
    <property type="match status" value="1"/>
</dbReference>
<dbReference type="GO" id="GO:0004222">
    <property type="term" value="F:metalloendopeptidase activity"/>
    <property type="evidence" value="ECO:0007669"/>
    <property type="project" value="InterPro"/>
</dbReference>
<sequence>MPVLTSNLQEEISLEESLILLVEKVVKETLKLEGYSTEAEVGVIFVDDNYIKSLNAEYRGIDKPTDVLSFALNEGEEMPEEEDAEELLGDIVMSLPTAQRQAQEYEHSFEREVAFLTVHGSLHLLGYDHQTEEERQLMREKEEAILNALKITR</sequence>
<evidence type="ECO:0000256" key="2">
    <source>
        <dbReference type="ARBA" id="ARBA00022517"/>
    </source>
</evidence>
<evidence type="ECO:0000313" key="11">
    <source>
        <dbReference type="Proteomes" id="UP001172911"/>
    </source>
</evidence>
<keyword evidence="7 9" id="KW-0378">Hydrolase</keyword>
<dbReference type="RefSeq" id="WP_304543972.1">
    <property type="nucleotide sequence ID" value="NZ_JARPTC010000020.1"/>
</dbReference>
<keyword evidence="6 9" id="KW-0255">Endonuclease</keyword>
<feature type="binding site" evidence="9">
    <location>
        <position position="119"/>
    </location>
    <ligand>
        <name>Zn(2+)</name>
        <dbReference type="ChEBI" id="CHEBI:29105"/>
        <note>catalytic</note>
    </ligand>
</feature>
<evidence type="ECO:0000256" key="4">
    <source>
        <dbReference type="ARBA" id="ARBA00022722"/>
    </source>
</evidence>
<evidence type="ECO:0000256" key="5">
    <source>
        <dbReference type="ARBA" id="ARBA00022723"/>
    </source>
</evidence>
<protein>
    <recommendedName>
        <fullName evidence="9">Endoribonuclease YbeY</fullName>
        <ecNumber evidence="9">3.1.-.-</ecNumber>
    </recommendedName>
</protein>
<dbReference type="NCBIfam" id="TIGR00043">
    <property type="entry name" value="rRNA maturation RNase YbeY"/>
    <property type="match status" value="1"/>
</dbReference>
<accession>A0AAW7ZGS9</accession>
<dbReference type="Gene3D" id="3.40.390.30">
    <property type="entry name" value="Metalloproteases ('zincins'), catalytic domain"/>
    <property type="match status" value="1"/>
</dbReference>
<reference evidence="10" key="1">
    <citation type="journal article" date="2023" name="J. Hazard. Mater.">
        <title>Anaerobic biodegradation of pyrene and benzo[a]pyrene by a new sulfate-reducing Desulforamulus aquiferis strain DSA.</title>
        <authorList>
            <person name="Zhang Z."/>
            <person name="Sun J."/>
            <person name="Gong X."/>
            <person name="Wang C."/>
            <person name="Wang H."/>
        </authorList>
    </citation>
    <scope>NUCLEOTIDE SEQUENCE</scope>
    <source>
        <strain evidence="10">DSA</strain>
    </source>
</reference>
<evidence type="ECO:0000256" key="3">
    <source>
        <dbReference type="ARBA" id="ARBA00022552"/>
    </source>
</evidence>
<keyword evidence="2 9" id="KW-0690">Ribosome biogenesis</keyword>
<evidence type="ECO:0000256" key="1">
    <source>
        <dbReference type="ARBA" id="ARBA00010875"/>
    </source>
</evidence>
<dbReference type="InterPro" id="IPR002036">
    <property type="entry name" value="YbeY"/>
</dbReference>
<name>A0AAW7ZGS9_9FIRM</name>
<comment type="similarity">
    <text evidence="1 9">Belongs to the endoribonuclease YbeY family.</text>
</comment>
<dbReference type="GO" id="GO:0008270">
    <property type="term" value="F:zinc ion binding"/>
    <property type="evidence" value="ECO:0007669"/>
    <property type="project" value="UniProtKB-UniRule"/>
</dbReference>
<dbReference type="AlphaFoldDB" id="A0AAW7ZGS9"/>
<keyword evidence="5 9" id="KW-0479">Metal-binding</keyword>
<keyword evidence="4 9" id="KW-0540">Nuclease</keyword>
<keyword evidence="3 9" id="KW-0698">rRNA processing</keyword>
<dbReference type="PANTHER" id="PTHR46986">
    <property type="entry name" value="ENDORIBONUCLEASE YBEY, CHLOROPLASTIC"/>
    <property type="match status" value="1"/>
</dbReference>
<dbReference type="EC" id="3.1.-.-" evidence="9"/>
<dbReference type="SUPFAM" id="SSF55486">
    <property type="entry name" value="Metalloproteases ('zincins'), catalytic domain"/>
    <property type="match status" value="1"/>
</dbReference>
<feature type="binding site" evidence="9">
    <location>
        <position position="123"/>
    </location>
    <ligand>
        <name>Zn(2+)</name>
        <dbReference type="ChEBI" id="CHEBI:29105"/>
        <note>catalytic</note>
    </ligand>
</feature>
<dbReference type="PANTHER" id="PTHR46986:SF1">
    <property type="entry name" value="ENDORIBONUCLEASE YBEY, CHLOROPLASTIC"/>
    <property type="match status" value="1"/>
</dbReference>
<evidence type="ECO:0000256" key="9">
    <source>
        <dbReference type="HAMAP-Rule" id="MF_00009"/>
    </source>
</evidence>
<dbReference type="GO" id="GO:0005737">
    <property type="term" value="C:cytoplasm"/>
    <property type="evidence" value="ECO:0007669"/>
    <property type="project" value="UniProtKB-SubCell"/>
</dbReference>
<proteinExistence type="inferred from homology"/>
<keyword evidence="11" id="KW-1185">Reference proteome</keyword>
<dbReference type="GO" id="GO:0006364">
    <property type="term" value="P:rRNA processing"/>
    <property type="evidence" value="ECO:0007669"/>
    <property type="project" value="UniProtKB-UniRule"/>
</dbReference>
<dbReference type="Proteomes" id="UP001172911">
    <property type="component" value="Unassembled WGS sequence"/>
</dbReference>
<dbReference type="InterPro" id="IPR020549">
    <property type="entry name" value="YbeY_CS"/>
</dbReference>
<evidence type="ECO:0000256" key="8">
    <source>
        <dbReference type="ARBA" id="ARBA00022833"/>
    </source>
</evidence>
<dbReference type="Pfam" id="PF02130">
    <property type="entry name" value="YbeY"/>
    <property type="match status" value="1"/>
</dbReference>
<evidence type="ECO:0000256" key="6">
    <source>
        <dbReference type="ARBA" id="ARBA00022759"/>
    </source>
</evidence>
<gene>
    <name evidence="9 10" type="primary">ybeY</name>
    <name evidence="10" type="ORF">P6N53_13425</name>
</gene>
<comment type="cofactor">
    <cofactor evidence="9">
        <name>Zn(2+)</name>
        <dbReference type="ChEBI" id="CHEBI:29105"/>
    </cofactor>
    <text evidence="9">Binds 1 zinc ion.</text>
</comment>